<gene>
    <name evidence="3" type="ORF">L7E55_12460</name>
</gene>
<evidence type="ECO:0000256" key="1">
    <source>
        <dbReference type="ARBA" id="ARBA00022723"/>
    </source>
</evidence>
<proteinExistence type="predicted"/>
<reference evidence="3" key="1">
    <citation type="submission" date="2022-02" db="EMBL/GenBank/DDBJ databases">
        <authorList>
            <person name="Leng L."/>
        </authorList>
    </citation>
    <scope>NUCLEOTIDE SEQUENCE</scope>
    <source>
        <strain evidence="3">JI</strain>
    </source>
</reference>
<dbReference type="Pfam" id="PF02979">
    <property type="entry name" value="NHase_alpha"/>
    <property type="match status" value="1"/>
</dbReference>
<dbReference type="EMBL" id="JAKOAV010000025">
    <property type="protein sequence ID" value="MDF9409158.1"/>
    <property type="molecule type" value="Genomic_DNA"/>
</dbReference>
<dbReference type="RefSeq" id="WP_277444603.1">
    <property type="nucleotide sequence ID" value="NZ_JAKOAV010000025.1"/>
</dbReference>
<dbReference type="AlphaFoldDB" id="A0A9X4H6T3"/>
<dbReference type="SUPFAM" id="SSF56209">
    <property type="entry name" value="Nitrile hydratase alpha chain"/>
    <property type="match status" value="1"/>
</dbReference>
<dbReference type="Proteomes" id="UP001154312">
    <property type="component" value="Unassembled WGS sequence"/>
</dbReference>
<organism evidence="3 4">
    <name type="scientific">Pelotomaculum isophthalicicum JI</name>
    <dbReference type="NCBI Taxonomy" id="947010"/>
    <lineage>
        <taxon>Bacteria</taxon>
        <taxon>Bacillati</taxon>
        <taxon>Bacillota</taxon>
        <taxon>Clostridia</taxon>
        <taxon>Eubacteriales</taxon>
        <taxon>Desulfotomaculaceae</taxon>
        <taxon>Pelotomaculum</taxon>
    </lineage>
</organism>
<dbReference type="InterPro" id="IPR004232">
    <property type="entry name" value="CN_Hdrtase_a/SCN_Hdrlase_g"/>
</dbReference>
<comment type="caution">
    <text evidence="3">The sequence shown here is derived from an EMBL/GenBank/DDBJ whole genome shotgun (WGS) entry which is preliminary data.</text>
</comment>
<keyword evidence="4" id="KW-1185">Reference proteome</keyword>
<sequence length="103" mass="11565">MSKNKQTMTLGEEVKEKIKAVVQDTDFRKALVNNPKEALAQIGIQFPEEVDIKVVESAKSESKVTYLVLPVNPDELTNEPRISKHDCRGPSLPLVVCLYCPFH</sequence>
<accession>A0A9X4H6T3</accession>
<dbReference type="NCBIfam" id="TIGR03793">
    <property type="entry name" value="leader_NHLP"/>
    <property type="match status" value="1"/>
</dbReference>
<dbReference type="GO" id="GO:0003824">
    <property type="term" value="F:catalytic activity"/>
    <property type="evidence" value="ECO:0007669"/>
    <property type="project" value="InterPro"/>
</dbReference>
<dbReference type="InterPro" id="IPR036648">
    <property type="entry name" value="CN_Hdrase_a/SCN_Hdrase_g_sf"/>
</dbReference>
<name>A0A9X4H6T3_9FIRM</name>
<dbReference type="Gene3D" id="3.90.330.10">
    <property type="entry name" value="Nitrile hydratase alpha /Thiocyanate hydrolase gamma"/>
    <property type="match status" value="1"/>
</dbReference>
<feature type="domain" description="Nitrile hydratase alpha/Thiocyanate hydrolase gamma" evidence="2">
    <location>
        <begin position="23"/>
        <end position="75"/>
    </location>
</feature>
<protein>
    <submittedName>
        <fullName evidence="3">NHLP leader peptide family RiPP</fullName>
    </submittedName>
</protein>
<dbReference type="InterPro" id="IPR022513">
    <property type="entry name" value="TOMM_pelo"/>
</dbReference>
<evidence type="ECO:0000313" key="4">
    <source>
        <dbReference type="Proteomes" id="UP001154312"/>
    </source>
</evidence>
<evidence type="ECO:0000313" key="3">
    <source>
        <dbReference type="EMBL" id="MDF9409158.1"/>
    </source>
</evidence>
<keyword evidence="1" id="KW-0479">Metal-binding</keyword>
<dbReference type="GO" id="GO:0046914">
    <property type="term" value="F:transition metal ion binding"/>
    <property type="evidence" value="ECO:0007669"/>
    <property type="project" value="InterPro"/>
</dbReference>
<evidence type="ECO:0000259" key="2">
    <source>
        <dbReference type="Pfam" id="PF02979"/>
    </source>
</evidence>